<reference evidence="2" key="1">
    <citation type="submission" date="2020-07" db="EMBL/GenBank/DDBJ databases">
        <title>Genome sequence and genetic diversity analysis of an under-domesticated orphan crop, white fonio (Digitaria exilis).</title>
        <authorList>
            <person name="Bennetzen J.L."/>
            <person name="Chen S."/>
            <person name="Ma X."/>
            <person name="Wang X."/>
            <person name="Yssel A.E.J."/>
            <person name="Chaluvadi S.R."/>
            <person name="Johnson M."/>
            <person name="Gangashetty P."/>
            <person name="Hamidou F."/>
            <person name="Sanogo M.D."/>
            <person name="Zwaenepoel A."/>
            <person name="Wallace J."/>
            <person name="Van De Peer Y."/>
            <person name="Van Deynze A."/>
        </authorList>
    </citation>
    <scope>NUCLEOTIDE SEQUENCE</scope>
    <source>
        <tissue evidence="2">Leaves</tissue>
    </source>
</reference>
<dbReference type="Proteomes" id="UP000636709">
    <property type="component" value="Unassembled WGS sequence"/>
</dbReference>
<keyword evidence="3" id="KW-1185">Reference proteome</keyword>
<evidence type="ECO:0000313" key="3">
    <source>
        <dbReference type="Proteomes" id="UP000636709"/>
    </source>
</evidence>
<name>A0A835KH96_9POAL</name>
<accession>A0A835KH96</accession>
<evidence type="ECO:0000313" key="2">
    <source>
        <dbReference type="EMBL" id="KAF8731352.1"/>
    </source>
</evidence>
<dbReference type="EMBL" id="JACEFO010001608">
    <property type="protein sequence ID" value="KAF8731352.1"/>
    <property type="molecule type" value="Genomic_DNA"/>
</dbReference>
<proteinExistence type="predicted"/>
<organism evidence="2 3">
    <name type="scientific">Digitaria exilis</name>
    <dbReference type="NCBI Taxonomy" id="1010633"/>
    <lineage>
        <taxon>Eukaryota</taxon>
        <taxon>Viridiplantae</taxon>
        <taxon>Streptophyta</taxon>
        <taxon>Embryophyta</taxon>
        <taxon>Tracheophyta</taxon>
        <taxon>Spermatophyta</taxon>
        <taxon>Magnoliopsida</taxon>
        <taxon>Liliopsida</taxon>
        <taxon>Poales</taxon>
        <taxon>Poaceae</taxon>
        <taxon>PACMAD clade</taxon>
        <taxon>Panicoideae</taxon>
        <taxon>Panicodae</taxon>
        <taxon>Paniceae</taxon>
        <taxon>Anthephorinae</taxon>
        <taxon>Digitaria</taxon>
    </lineage>
</organism>
<feature type="region of interest" description="Disordered" evidence="1">
    <location>
        <begin position="41"/>
        <end position="90"/>
    </location>
</feature>
<evidence type="ECO:0000256" key="1">
    <source>
        <dbReference type="SAM" id="MobiDB-lite"/>
    </source>
</evidence>
<dbReference type="AlphaFoldDB" id="A0A835KH96"/>
<gene>
    <name evidence="2" type="ORF">HU200_016408</name>
</gene>
<sequence length="90" mass="9707">METKPPLLTMAPSVGAARWKLRKRVRKRRAETRRLQRLQTSAAWRRLAGSSGGKRMRTSSTSSSSSCGGGMLPSWSESAVGGCREGEGIG</sequence>
<comment type="caution">
    <text evidence="2">The sequence shown here is derived from an EMBL/GenBank/DDBJ whole genome shotgun (WGS) entry which is preliminary data.</text>
</comment>
<protein>
    <submittedName>
        <fullName evidence="2">Uncharacterized protein</fullName>
    </submittedName>
</protein>